<sequence>MTATAHEIMAKFRSGLAPTAHTWSSVRSAGQRRSLRMMAVAALMSVGCPVRSSR</sequence>
<evidence type="ECO:0000313" key="1">
    <source>
        <dbReference type="EMBL" id="MDQ0681863.1"/>
    </source>
</evidence>
<keyword evidence="2" id="KW-1185">Reference proteome</keyword>
<protein>
    <submittedName>
        <fullName evidence="1">Uncharacterized protein</fullName>
    </submittedName>
</protein>
<dbReference type="EMBL" id="JAUSYA010000001">
    <property type="protein sequence ID" value="MDQ0681863.1"/>
    <property type="molecule type" value="Genomic_DNA"/>
</dbReference>
<name>A0ABU0PTZ9_STRAH</name>
<gene>
    <name evidence="1" type="ORF">QFZ56_000826</name>
</gene>
<evidence type="ECO:0000313" key="2">
    <source>
        <dbReference type="Proteomes" id="UP001243364"/>
    </source>
</evidence>
<accession>A0ABU0PTZ9</accession>
<organism evidence="1 2">
    <name type="scientific">Streptomyces achromogenes</name>
    <dbReference type="NCBI Taxonomy" id="67255"/>
    <lineage>
        <taxon>Bacteria</taxon>
        <taxon>Bacillati</taxon>
        <taxon>Actinomycetota</taxon>
        <taxon>Actinomycetes</taxon>
        <taxon>Kitasatosporales</taxon>
        <taxon>Streptomycetaceae</taxon>
        <taxon>Streptomyces</taxon>
    </lineage>
</organism>
<proteinExistence type="predicted"/>
<comment type="caution">
    <text evidence="1">The sequence shown here is derived from an EMBL/GenBank/DDBJ whole genome shotgun (WGS) entry which is preliminary data.</text>
</comment>
<reference evidence="1 2" key="1">
    <citation type="submission" date="2023-07" db="EMBL/GenBank/DDBJ databases">
        <title>Comparative genomics of wheat-associated soil bacteria to identify genetic determinants of phenazine resistance.</title>
        <authorList>
            <person name="Mouncey N."/>
        </authorList>
    </citation>
    <scope>NUCLEOTIDE SEQUENCE [LARGE SCALE GENOMIC DNA]</scope>
    <source>
        <strain evidence="1 2">W4I19-2</strain>
    </source>
</reference>
<dbReference type="Proteomes" id="UP001243364">
    <property type="component" value="Unassembled WGS sequence"/>
</dbReference>